<dbReference type="PANTHER" id="PTHR11735">
    <property type="entry name" value="TRNA N6-ADENOSINE THREONYLCARBAMOYLTRANSFERASE"/>
    <property type="match status" value="1"/>
</dbReference>
<gene>
    <name evidence="2" type="ORF">CCO03_01115</name>
</gene>
<evidence type="ECO:0000313" key="3">
    <source>
        <dbReference type="Proteomes" id="UP000196138"/>
    </source>
</evidence>
<keyword evidence="2" id="KW-0808">Transferase</keyword>
<keyword evidence="3" id="KW-1185">Reference proteome</keyword>
<dbReference type="KEGG" id="cser:CCO03_01115"/>
<dbReference type="Pfam" id="PF00814">
    <property type="entry name" value="TsaD"/>
    <property type="match status" value="1"/>
</dbReference>
<dbReference type="NCBIfam" id="TIGR03725">
    <property type="entry name" value="T6A_YeaZ"/>
    <property type="match status" value="1"/>
</dbReference>
<name>A0A1Y0EJ64_9BURK</name>
<dbReference type="CDD" id="cd24032">
    <property type="entry name" value="ASKHA_NBD_TsaB"/>
    <property type="match status" value="1"/>
</dbReference>
<dbReference type="Gene3D" id="3.30.420.40">
    <property type="match status" value="2"/>
</dbReference>
<accession>A0A1Y0EJ64</accession>
<dbReference type="InterPro" id="IPR000905">
    <property type="entry name" value="Gcp-like_dom"/>
</dbReference>
<dbReference type="OrthoDB" id="9809995at2"/>
<protein>
    <submittedName>
        <fullName evidence="2">tRNA (Adenosine(37)-N6)-threonylcarbamoyltransferase complex dimerization subunit type 1 TsaB</fullName>
    </submittedName>
</protein>
<evidence type="ECO:0000313" key="2">
    <source>
        <dbReference type="EMBL" id="ARU03468.1"/>
    </source>
</evidence>
<dbReference type="RefSeq" id="WP_087276105.1">
    <property type="nucleotide sequence ID" value="NZ_CP021455.1"/>
</dbReference>
<dbReference type="GO" id="GO:0005829">
    <property type="term" value="C:cytosol"/>
    <property type="evidence" value="ECO:0007669"/>
    <property type="project" value="TreeGrafter"/>
</dbReference>
<reference evidence="2 3" key="1">
    <citation type="submission" date="2017-05" db="EMBL/GenBank/DDBJ databases">
        <authorList>
            <person name="Song R."/>
            <person name="Chenine A.L."/>
            <person name="Ruprecht R.M."/>
        </authorList>
    </citation>
    <scope>NUCLEOTIDE SEQUENCE [LARGE SCALE GENOMIC DNA]</scope>
    <source>
        <strain evidence="2 3">DSM 26136</strain>
    </source>
</reference>
<dbReference type="InterPro" id="IPR022496">
    <property type="entry name" value="T6A_TsaB"/>
</dbReference>
<dbReference type="PANTHER" id="PTHR11735:SF11">
    <property type="entry name" value="TRNA THREONYLCARBAMOYLADENOSINE BIOSYNTHESIS PROTEIN TSAB"/>
    <property type="match status" value="1"/>
</dbReference>
<organism evidence="2 3">
    <name type="scientific">Comamonas serinivorans</name>
    <dbReference type="NCBI Taxonomy" id="1082851"/>
    <lineage>
        <taxon>Bacteria</taxon>
        <taxon>Pseudomonadati</taxon>
        <taxon>Pseudomonadota</taxon>
        <taxon>Betaproteobacteria</taxon>
        <taxon>Burkholderiales</taxon>
        <taxon>Comamonadaceae</taxon>
        <taxon>Comamonas</taxon>
    </lineage>
</organism>
<feature type="domain" description="Gcp-like" evidence="1">
    <location>
        <begin position="35"/>
        <end position="132"/>
    </location>
</feature>
<dbReference type="EMBL" id="CP021455">
    <property type="protein sequence ID" value="ARU03468.1"/>
    <property type="molecule type" value="Genomic_DNA"/>
</dbReference>
<dbReference type="GO" id="GO:0002949">
    <property type="term" value="P:tRNA threonylcarbamoyladenosine modification"/>
    <property type="evidence" value="ECO:0007669"/>
    <property type="project" value="InterPro"/>
</dbReference>
<dbReference type="InterPro" id="IPR043129">
    <property type="entry name" value="ATPase_NBD"/>
</dbReference>
<dbReference type="GO" id="GO:0016740">
    <property type="term" value="F:transferase activity"/>
    <property type="evidence" value="ECO:0007669"/>
    <property type="project" value="UniProtKB-KW"/>
</dbReference>
<dbReference type="AlphaFoldDB" id="A0A1Y0EJ64"/>
<dbReference type="SUPFAM" id="SSF53067">
    <property type="entry name" value="Actin-like ATPase domain"/>
    <property type="match status" value="2"/>
</dbReference>
<dbReference type="Proteomes" id="UP000196138">
    <property type="component" value="Chromosome"/>
</dbReference>
<evidence type="ECO:0000259" key="1">
    <source>
        <dbReference type="Pfam" id="PF00814"/>
    </source>
</evidence>
<sequence>MNHLVFDTSTEVMSVAVRHGERVRAWRGAGGAQASDRLIPCVLELLDELGLRLADLDVIAFGQGPGAFTGLRGACAVAQGLAFGAGKPVLPIGSLLAVAEAARQQTGATQVLAVLDARMNEVYSAVYEYQPSETPGTAGTWQEVSPVRVGPAGALAWPVNAAVSDWTVVGNAFAGYADQMPAPVQAAARVTAVPDAECMLALIPGLLAQGLAVPADQAMPVYVRDKVADTTAERAALAAAKLARA</sequence>
<proteinExistence type="predicted"/>